<reference evidence="6 7" key="1">
    <citation type="submission" date="2017-04" db="EMBL/GenBank/DDBJ databases">
        <title>Genome Sequence of the Model Brown-Rot Fungus Postia placenta SB12.</title>
        <authorList>
            <consortium name="DOE Joint Genome Institute"/>
            <person name="Gaskell J."/>
            <person name="Kersten P."/>
            <person name="Larrondo L.F."/>
            <person name="Canessa P."/>
            <person name="Martinez D."/>
            <person name="Hibbett D."/>
            <person name="Schmoll M."/>
            <person name="Kubicek C.P."/>
            <person name="Martinez A.T."/>
            <person name="Yadav J."/>
            <person name="Master E."/>
            <person name="Magnuson J.K."/>
            <person name="James T."/>
            <person name="Yaver D."/>
            <person name="Berka R."/>
            <person name="Labutti K."/>
            <person name="Lipzen A."/>
            <person name="Aerts A."/>
            <person name="Barry K."/>
            <person name="Henrissat B."/>
            <person name="Blanchette R."/>
            <person name="Grigoriev I."/>
            <person name="Cullen D."/>
        </authorList>
    </citation>
    <scope>NUCLEOTIDE SEQUENCE [LARGE SCALE GENOMIC DNA]</scope>
    <source>
        <strain evidence="6 7">MAD-698-R-SB12</strain>
    </source>
</reference>
<dbReference type="PANTHER" id="PTHR16038">
    <property type="entry name" value="NOP SEVEN ASSOCIATED PROTEIN 1"/>
    <property type="match status" value="1"/>
</dbReference>
<evidence type="ECO:0000256" key="2">
    <source>
        <dbReference type="ARBA" id="ARBA00007861"/>
    </source>
</evidence>
<dbReference type="GO" id="GO:0042273">
    <property type="term" value="P:ribosomal large subunit biogenesis"/>
    <property type="evidence" value="ECO:0007669"/>
    <property type="project" value="InterPro"/>
</dbReference>
<comment type="subunit">
    <text evidence="3">Component of the pre-66S ribosomal particle.</text>
</comment>
<dbReference type="OrthoDB" id="18388at2759"/>
<dbReference type="AlphaFoldDB" id="A0A1X6N9L1"/>
<feature type="compositionally biased region" description="Acidic residues" evidence="5">
    <location>
        <begin position="413"/>
        <end position="422"/>
    </location>
</feature>
<dbReference type="GO" id="GO:0030687">
    <property type="term" value="C:preribosome, large subunit precursor"/>
    <property type="evidence" value="ECO:0007669"/>
    <property type="project" value="TreeGrafter"/>
</dbReference>
<dbReference type="Proteomes" id="UP000194127">
    <property type="component" value="Unassembled WGS sequence"/>
</dbReference>
<dbReference type="EMBL" id="KZ110593">
    <property type="protein sequence ID" value="OSX65192.1"/>
    <property type="molecule type" value="Genomic_DNA"/>
</dbReference>
<dbReference type="PANTHER" id="PTHR16038:SF4">
    <property type="entry name" value="WD REPEAT-CONTAINING PROTEIN 74"/>
    <property type="match status" value="1"/>
</dbReference>
<feature type="region of interest" description="Disordered" evidence="5">
    <location>
        <begin position="411"/>
        <end position="431"/>
    </location>
</feature>
<dbReference type="InterPro" id="IPR036322">
    <property type="entry name" value="WD40_repeat_dom_sf"/>
</dbReference>
<dbReference type="GO" id="GO:0005730">
    <property type="term" value="C:nucleolus"/>
    <property type="evidence" value="ECO:0007669"/>
    <property type="project" value="InterPro"/>
</dbReference>
<evidence type="ECO:0000313" key="7">
    <source>
        <dbReference type="Proteomes" id="UP000194127"/>
    </source>
</evidence>
<name>A0A1X6N9L1_9APHY</name>
<evidence type="ECO:0000256" key="5">
    <source>
        <dbReference type="SAM" id="MobiDB-lite"/>
    </source>
</evidence>
<proteinExistence type="inferred from homology"/>
<dbReference type="Gene3D" id="2.130.10.10">
    <property type="entry name" value="YVTN repeat-like/Quinoprotein amine dehydrogenase"/>
    <property type="match status" value="1"/>
</dbReference>
<evidence type="ECO:0000256" key="3">
    <source>
        <dbReference type="ARBA" id="ARBA00011187"/>
    </source>
</evidence>
<comment type="function">
    <text evidence="1">Involved in the biogenesis of the 60S ribosomal subunit.</text>
</comment>
<dbReference type="SUPFAM" id="SSF50978">
    <property type="entry name" value="WD40 repeat-like"/>
    <property type="match status" value="1"/>
</dbReference>
<gene>
    <name evidence="6" type="ORF">POSPLADRAFT_1044598</name>
</gene>
<dbReference type="RefSeq" id="XP_024341986.1">
    <property type="nucleotide sequence ID" value="XM_024478571.1"/>
</dbReference>
<sequence>MSDSQHAISCTSNGALRLVHLGAEENAPSTQTGVLPMRLCDWRLSHSGETFAYGGDEVELSVWNTEAAFTRLPAGDSGSESKKRKRDQLLPGEVWRSKNLPNDGLGLRRPVHITALIYLQPSSSISHHHLLAGTQEGHIRRYDTRAARRPVANWERIGKMGGISTAEKGLHEHEVFVGDHGYNLMALDLRNGRVIYGYKGLSGAVSSIAPSPELLASACQDRFLRLHSTFPPPAVEGQQQEHKGEVVDKLYMKVIPAAVVWDGISDSMRVADAAADSDDEEGAEDGVWDAMDDAEDDDDEFELNTTFVSLSAITHVTVSMPHGFVPVWLVGNIPHNYAHVATIEWHEYNSIYPSNAIFNLIPLVYPYGWLLTMGSTPSYGPAQLNAGRTVSLPYRFQADLVPSVVLARLSDNEAGEDSEEPASDAPYDLAH</sequence>
<evidence type="ECO:0000256" key="1">
    <source>
        <dbReference type="ARBA" id="ARBA00002889"/>
    </source>
</evidence>
<dbReference type="InterPro" id="IPR037379">
    <property type="entry name" value="WDR74/Nsa1"/>
</dbReference>
<evidence type="ECO:0000256" key="4">
    <source>
        <dbReference type="ARBA" id="ARBA00014234"/>
    </source>
</evidence>
<dbReference type="GeneID" id="36323521"/>
<dbReference type="STRING" id="670580.A0A1X6N9L1"/>
<keyword evidence="7" id="KW-1185">Reference proteome</keyword>
<accession>A0A1X6N9L1</accession>
<protein>
    <recommendedName>
        <fullName evidence="4">Ribosome biogenesis protein NSA1</fullName>
    </recommendedName>
</protein>
<organism evidence="6 7">
    <name type="scientific">Postia placenta MAD-698-R-SB12</name>
    <dbReference type="NCBI Taxonomy" id="670580"/>
    <lineage>
        <taxon>Eukaryota</taxon>
        <taxon>Fungi</taxon>
        <taxon>Dikarya</taxon>
        <taxon>Basidiomycota</taxon>
        <taxon>Agaricomycotina</taxon>
        <taxon>Agaricomycetes</taxon>
        <taxon>Polyporales</taxon>
        <taxon>Adustoporiaceae</taxon>
        <taxon>Rhodonia</taxon>
    </lineage>
</organism>
<evidence type="ECO:0000313" key="6">
    <source>
        <dbReference type="EMBL" id="OSX65192.1"/>
    </source>
</evidence>
<comment type="similarity">
    <text evidence="2">Belongs to the NSA1 family.</text>
</comment>
<dbReference type="InterPro" id="IPR015943">
    <property type="entry name" value="WD40/YVTN_repeat-like_dom_sf"/>
</dbReference>